<dbReference type="Gene3D" id="1.10.1040.50">
    <property type="match status" value="1"/>
</dbReference>
<dbReference type="GO" id="GO:0016853">
    <property type="term" value="F:isomerase activity"/>
    <property type="evidence" value="ECO:0007669"/>
    <property type="project" value="UniProtKB-KW"/>
</dbReference>
<dbReference type="SUPFAM" id="SSF48179">
    <property type="entry name" value="6-phosphogluconate dehydrogenase C-terminal domain-like"/>
    <property type="match status" value="1"/>
</dbReference>
<dbReference type="Proteomes" id="UP000005237">
    <property type="component" value="Unassembled WGS sequence"/>
</dbReference>
<dbReference type="GO" id="GO:0005777">
    <property type="term" value="C:peroxisome"/>
    <property type="evidence" value="ECO:0007669"/>
    <property type="project" value="TreeGrafter"/>
</dbReference>
<evidence type="ECO:0000256" key="1">
    <source>
        <dbReference type="ARBA" id="ARBA00023235"/>
    </source>
</evidence>
<dbReference type="InterPro" id="IPR008927">
    <property type="entry name" value="6-PGluconate_DH-like_C_sf"/>
</dbReference>
<name>A0A8R1I5M2_CAEJA</name>
<keyword evidence="1" id="KW-0413">Isomerase</keyword>
<reference evidence="5" key="1">
    <citation type="submission" date="2010-08" db="EMBL/GenBank/DDBJ databases">
        <authorList>
            <consortium name="Caenorhabditis japonica Sequencing Consortium"/>
            <person name="Wilson R.K."/>
        </authorList>
    </citation>
    <scope>NUCLEOTIDE SEQUENCE [LARGE SCALE GENOMIC DNA]</scope>
    <source>
        <strain evidence="5">DF5081</strain>
    </source>
</reference>
<dbReference type="PANTHER" id="PTHR23309">
    <property type="entry name" value="3-HYDROXYACYL-COA DEHYROGENASE"/>
    <property type="match status" value="1"/>
</dbReference>
<keyword evidence="2" id="KW-0456">Lyase</keyword>
<keyword evidence="3" id="KW-0511">Multifunctional enzyme</keyword>
<dbReference type="AlphaFoldDB" id="A0A8R1I5M2"/>
<keyword evidence="5" id="KW-1185">Reference proteome</keyword>
<sequence length="117" mass="13475">MEMEQIVRNVSQGAKPNIRILYQQDAMDFLLYPIINEGFRCIEEGVIAQENLIDIMFILGFGWPIATGGPMRYGRSQGIEKLANTMLHWHVLEPKDRVYTVAETLKNIDKNNFVSKM</sequence>
<evidence type="ECO:0008006" key="6">
    <source>
        <dbReference type="Google" id="ProtNLM"/>
    </source>
</evidence>
<dbReference type="EnsemblMetazoa" id="CJA15782.1">
    <property type="protein sequence ID" value="CJA15782.1"/>
    <property type="gene ID" value="WBGene00134986"/>
</dbReference>
<dbReference type="GO" id="GO:0006635">
    <property type="term" value="P:fatty acid beta-oxidation"/>
    <property type="evidence" value="ECO:0007669"/>
    <property type="project" value="TreeGrafter"/>
</dbReference>
<evidence type="ECO:0000313" key="5">
    <source>
        <dbReference type="Proteomes" id="UP000005237"/>
    </source>
</evidence>
<organism evidence="4 5">
    <name type="scientific">Caenorhabditis japonica</name>
    <dbReference type="NCBI Taxonomy" id="281687"/>
    <lineage>
        <taxon>Eukaryota</taxon>
        <taxon>Metazoa</taxon>
        <taxon>Ecdysozoa</taxon>
        <taxon>Nematoda</taxon>
        <taxon>Chromadorea</taxon>
        <taxon>Rhabditida</taxon>
        <taxon>Rhabditina</taxon>
        <taxon>Rhabditomorpha</taxon>
        <taxon>Rhabditoidea</taxon>
        <taxon>Rhabditidae</taxon>
        <taxon>Peloderinae</taxon>
        <taxon>Caenorhabditis</taxon>
    </lineage>
</organism>
<accession>A0A8R1I5M2</accession>
<dbReference type="PANTHER" id="PTHR23309:SF49">
    <property type="entry name" value="PEROXISOMAL BIFUNCTIONAL ENZYME"/>
    <property type="match status" value="1"/>
</dbReference>
<evidence type="ECO:0000313" key="4">
    <source>
        <dbReference type="EnsemblMetazoa" id="CJA15782.2"/>
    </source>
</evidence>
<evidence type="ECO:0000256" key="3">
    <source>
        <dbReference type="ARBA" id="ARBA00023268"/>
    </source>
</evidence>
<reference evidence="4" key="2">
    <citation type="submission" date="2022-06" db="UniProtKB">
        <authorList>
            <consortium name="EnsemblMetazoa"/>
        </authorList>
    </citation>
    <scope>IDENTIFICATION</scope>
    <source>
        <strain evidence="4">DF5081</strain>
    </source>
</reference>
<dbReference type="GO" id="GO:0003857">
    <property type="term" value="F:(3S)-3-hydroxyacyl-CoA dehydrogenase (NAD+) activity"/>
    <property type="evidence" value="ECO:0007669"/>
    <property type="project" value="TreeGrafter"/>
</dbReference>
<dbReference type="EnsemblMetazoa" id="CJA15782.2">
    <property type="protein sequence ID" value="CJA15782.2"/>
    <property type="gene ID" value="WBGene00134986"/>
</dbReference>
<proteinExistence type="predicted"/>
<protein>
    <recommendedName>
        <fullName evidence="6">3-hydroxyacyl-CoA dehydrogenase C-terminal domain-containing protein</fullName>
    </recommendedName>
</protein>
<evidence type="ECO:0000256" key="2">
    <source>
        <dbReference type="ARBA" id="ARBA00023239"/>
    </source>
</evidence>
<dbReference type="GO" id="GO:0016829">
    <property type="term" value="F:lyase activity"/>
    <property type="evidence" value="ECO:0007669"/>
    <property type="project" value="UniProtKB-KW"/>
</dbReference>